<keyword evidence="2" id="KW-0808">Transferase</keyword>
<organism evidence="2 3">
    <name type="scientific">Vicingus serpentipes</name>
    <dbReference type="NCBI Taxonomy" id="1926625"/>
    <lineage>
        <taxon>Bacteria</taxon>
        <taxon>Pseudomonadati</taxon>
        <taxon>Bacteroidota</taxon>
        <taxon>Flavobacteriia</taxon>
        <taxon>Flavobacteriales</taxon>
        <taxon>Vicingaceae</taxon>
        <taxon>Vicingus</taxon>
    </lineage>
</organism>
<evidence type="ECO:0000313" key="2">
    <source>
        <dbReference type="EMBL" id="TXB67115.1"/>
    </source>
</evidence>
<sequence>MIDSKENVTITHKLINKKSGKIELIKNGEIAAFLHKHLEEYGDSIDDIQKAIDYIFDKVGGYVLVQFIAQEISGVVVVNETGMSGYIPENILVYIAMNKKFRGKGYGKLLMKNAIKVSEGDIALHVEKDNPARFLYERLGFRNPYLEMRLKK</sequence>
<dbReference type="GO" id="GO:0016747">
    <property type="term" value="F:acyltransferase activity, transferring groups other than amino-acyl groups"/>
    <property type="evidence" value="ECO:0007669"/>
    <property type="project" value="InterPro"/>
</dbReference>
<comment type="caution">
    <text evidence="2">The sequence shown here is derived from an EMBL/GenBank/DDBJ whole genome shotgun (WGS) entry which is preliminary data.</text>
</comment>
<dbReference type="Pfam" id="PF00583">
    <property type="entry name" value="Acetyltransf_1"/>
    <property type="match status" value="1"/>
</dbReference>
<dbReference type="Gene3D" id="3.40.630.30">
    <property type="match status" value="1"/>
</dbReference>
<protein>
    <submittedName>
        <fullName evidence="2">GNAT family N-acetyltransferase</fullName>
    </submittedName>
</protein>
<dbReference type="InterPro" id="IPR000182">
    <property type="entry name" value="GNAT_dom"/>
</dbReference>
<keyword evidence="3" id="KW-1185">Reference proteome</keyword>
<evidence type="ECO:0000259" key="1">
    <source>
        <dbReference type="PROSITE" id="PS51186"/>
    </source>
</evidence>
<dbReference type="OrthoDB" id="7585366at2"/>
<reference evidence="2 3" key="1">
    <citation type="submission" date="2019-08" db="EMBL/GenBank/DDBJ databases">
        <title>Genome of Vicingus serpentipes NCIMB 15042.</title>
        <authorList>
            <person name="Bowman J.P."/>
        </authorList>
    </citation>
    <scope>NUCLEOTIDE SEQUENCE [LARGE SCALE GENOMIC DNA]</scope>
    <source>
        <strain evidence="2 3">NCIMB 15042</strain>
    </source>
</reference>
<dbReference type="PROSITE" id="PS51186">
    <property type="entry name" value="GNAT"/>
    <property type="match status" value="1"/>
</dbReference>
<dbReference type="InterPro" id="IPR016181">
    <property type="entry name" value="Acyl_CoA_acyltransferase"/>
</dbReference>
<feature type="domain" description="N-acetyltransferase" evidence="1">
    <location>
        <begin position="20"/>
        <end position="152"/>
    </location>
</feature>
<dbReference type="AlphaFoldDB" id="A0A5C6RYS0"/>
<dbReference type="RefSeq" id="WP_147098361.1">
    <property type="nucleotide sequence ID" value="NZ_VOOS01000001.1"/>
</dbReference>
<dbReference type="SUPFAM" id="SSF55729">
    <property type="entry name" value="Acyl-CoA N-acyltransferases (Nat)"/>
    <property type="match status" value="1"/>
</dbReference>
<proteinExistence type="predicted"/>
<name>A0A5C6RYS0_9FLAO</name>
<gene>
    <name evidence="2" type="ORF">FRY74_02715</name>
</gene>
<dbReference type="EMBL" id="VOOS01000001">
    <property type="protein sequence ID" value="TXB67115.1"/>
    <property type="molecule type" value="Genomic_DNA"/>
</dbReference>
<accession>A0A5C6RYS0</accession>
<evidence type="ECO:0000313" key="3">
    <source>
        <dbReference type="Proteomes" id="UP000321721"/>
    </source>
</evidence>
<dbReference type="Proteomes" id="UP000321721">
    <property type="component" value="Unassembled WGS sequence"/>
</dbReference>